<dbReference type="EMBL" id="CP066167">
    <property type="protein sequence ID" value="QQD19106.1"/>
    <property type="molecule type" value="Genomic_DNA"/>
</dbReference>
<evidence type="ECO:0000313" key="6">
    <source>
        <dbReference type="EMBL" id="QQD19106.1"/>
    </source>
</evidence>
<dbReference type="InterPro" id="IPR051558">
    <property type="entry name" value="Metallophosphoesterase_PAP"/>
</dbReference>
<dbReference type="Pfam" id="PF00149">
    <property type="entry name" value="Metallophos"/>
    <property type="match status" value="1"/>
</dbReference>
<evidence type="ECO:0000256" key="3">
    <source>
        <dbReference type="SAM" id="MobiDB-lite"/>
    </source>
</evidence>
<dbReference type="KEGG" id="snan:I6N98_04425"/>
<feature type="domain" description="Calcineurin-like phosphoesterase" evidence="5">
    <location>
        <begin position="91"/>
        <end position="329"/>
    </location>
</feature>
<dbReference type="RefSeq" id="WP_198570591.1">
    <property type="nucleotide sequence ID" value="NZ_CP066167.1"/>
</dbReference>
<reference evidence="6 7" key="1">
    <citation type="submission" date="2020-12" db="EMBL/GenBank/DDBJ databases">
        <authorList>
            <person name="Shan Y."/>
        </authorList>
    </citation>
    <scope>NUCLEOTIDE SEQUENCE [LARGE SCALE GENOMIC DNA]</scope>
    <source>
        <strain evidence="7">csc3.9</strain>
    </source>
</reference>
<feature type="signal peptide" evidence="4">
    <location>
        <begin position="1"/>
        <end position="21"/>
    </location>
</feature>
<evidence type="ECO:0000256" key="4">
    <source>
        <dbReference type="SAM" id="SignalP"/>
    </source>
</evidence>
<keyword evidence="2" id="KW-0378">Hydrolase</keyword>
<dbReference type="SUPFAM" id="SSF56300">
    <property type="entry name" value="Metallo-dependent phosphatases"/>
    <property type="match status" value="1"/>
</dbReference>
<keyword evidence="1 4" id="KW-0732">Signal</keyword>
<dbReference type="GO" id="GO:0016787">
    <property type="term" value="F:hydrolase activity"/>
    <property type="evidence" value="ECO:0007669"/>
    <property type="project" value="UniProtKB-KW"/>
</dbReference>
<dbReference type="AlphaFoldDB" id="A0A7T4R280"/>
<dbReference type="InterPro" id="IPR029052">
    <property type="entry name" value="Metallo-depent_PP-like"/>
</dbReference>
<dbReference type="InterPro" id="IPR004843">
    <property type="entry name" value="Calcineurin-like_PHP"/>
</dbReference>
<name>A0A7T4R280_9GAMM</name>
<dbReference type="Gene3D" id="3.60.21.10">
    <property type="match status" value="1"/>
</dbReference>
<feature type="compositionally biased region" description="Gly residues" evidence="3">
    <location>
        <begin position="33"/>
        <end position="48"/>
    </location>
</feature>
<dbReference type="PROSITE" id="PS51257">
    <property type="entry name" value="PROKAR_LIPOPROTEIN"/>
    <property type="match status" value="1"/>
</dbReference>
<evidence type="ECO:0000256" key="2">
    <source>
        <dbReference type="ARBA" id="ARBA00022801"/>
    </source>
</evidence>
<dbReference type="Proteomes" id="UP000596063">
    <property type="component" value="Chromosome"/>
</dbReference>
<evidence type="ECO:0000313" key="7">
    <source>
        <dbReference type="Proteomes" id="UP000596063"/>
    </source>
</evidence>
<evidence type="ECO:0000259" key="5">
    <source>
        <dbReference type="Pfam" id="PF00149"/>
    </source>
</evidence>
<evidence type="ECO:0000256" key="1">
    <source>
        <dbReference type="ARBA" id="ARBA00022729"/>
    </source>
</evidence>
<sequence>MLHSKVVCRWLLIGIFASVLAACGGSSSSSSNNGGGDDGGTVDGGAADGGNNNDGGASDDGGSSNGGGSGDGGAGDDGGDDGSVVQEPVVRMILIGDSGSGSDGAYAVGQAIEKVCAARGCDLVLGLGDNIYESGVSSVMDPQFEEKFELPFEPVDLPFYMVLGNHDNSEFFGGDGAGNANGDFQVDYHYRDAEYPDEARLTSRWKMPERNYRFTEGQQSNGQPFIELFGVDSNQVAGGFPDSDENYSYNNYGLAQAQWLKTAMASSQAQWRLVFAHHPYVSNGSHGNAGNYDGIPSFIAPVLAGERYKAFVEETFCDKADFFFAGHDHDLQWLMDTPACGKTEFIVSGAASKTRSIERRDENPVHYEKGDSYGFFWVEFRGDQMTGEVFEVDPNAADLGLGSLADPIPAFARSITQRASVGLPENDGFTSPLLADTKFDVDGESGNLDPVQAQLRDGFAALAENTPEANMAALMAAVGESSVALIEVVDSLLTGLQGAATEQNPELAAAGSARAMQSLLYALQSLQSSIDVAEENGGLPAPFDQLGGIFENFPPDLGGGDDSPEANLRKLTDALNALALNIQGVVDAVEEEGGSVPMVGGALSLLSELLFDVTRTVDAVGNVSVSEVGQVLVSTIDDLLSNLLLKVIPIEEFAPQEVTDAIGLGPAFFSSVLLAVTREVGYLLDNNLIPPLAPIFGALDSLLLTPLLDGLASLSEL</sequence>
<feature type="region of interest" description="Disordered" evidence="3">
    <location>
        <begin position="28"/>
        <end position="83"/>
    </location>
</feature>
<organism evidence="6 7">
    <name type="scientific">Spongiibacter nanhainus</name>
    <dbReference type="NCBI Taxonomy" id="2794344"/>
    <lineage>
        <taxon>Bacteria</taxon>
        <taxon>Pseudomonadati</taxon>
        <taxon>Pseudomonadota</taxon>
        <taxon>Gammaproteobacteria</taxon>
        <taxon>Cellvibrionales</taxon>
        <taxon>Spongiibacteraceae</taxon>
        <taxon>Spongiibacter</taxon>
    </lineage>
</organism>
<keyword evidence="7" id="KW-1185">Reference proteome</keyword>
<accession>A0A7T4R280</accession>
<protein>
    <submittedName>
        <fullName evidence="6">Metallophosphoesterase</fullName>
    </submittedName>
</protein>
<feature type="compositionally biased region" description="Low complexity" evidence="3">
    <location>
        <begin position="49"/>
        <end position="62"/>
    </location>
</feature>
<feature type="chain" id="PRO_5032520048" evidence="4">
    <location>
        <begin position="22"/>
        <end position="717"/>
    </location>
</feature>
<gene>
    <name evidence="6" type="ORF">I6N98_04425</name>
</gene>
<feature type="compositionally biased region" description="Gly residues" evidence="3">
    <location>
        <begin position="63"/>
        <end position="76"/>
    </location>
</feature>
<dbReference type="PANTHER" id="PTHR10161:SF14">
    <property type="entry name" value="TARTRATE-RESISTANT ACID PHOSPHATASE TYPE 5"/>
    <property type="match status" value="1"/>
</dbReference>
<dbReference type="PANTHER" id="PTHR10161">
    <property type="entry name" value="TARTRATE-RESISTANT ACID PHOSPHATASE TYPE 5"/>
    <property type="match status" value="1"/>
</dbReference>
<proteinExistence type="predicted"/>